<dbReference type="AlphaFoldDB" id="A0A6N7S9A4"/>
<dbReference type="PANTHER" id="PTHR30204:SF90">
    <property type="entry name" value="HTH-TYPE TRANSCRIPTIONAL ACTIVATOR MTA"/>
    <property type="match status" value="1"/>
</dbReference>
<evidence type="ECO:0000313" key="7">
    <source>
        <dbReference type="Proteomes" id="UP000480929"/>
    </source>
</evidence>
<feature type="coiled-coil region" evidence="2">
    <location>
        <begin position="69"/>
        <end position="96"/>
    </location>
</feature>
<dbReference type="RefSeq" id="WP_154239372.1">
    <property type="nucleotide sequence ID" value="NZ_CAUFAO010000006.1"/>
</dbReference>
<keyword evidence="2" id="KW-0175">Coiled coil</keyword>
<feature type="domain" description="HTH merR-type" evidence="3">
    <location>
        <begin position="1"/>
        <end position="69"/>
    </location>
</feature>
<evidence type="ECO:0000313" key="6">
    <source>
        <dbReference type="Proteomes" id="UP000433575"/>
    </source>
</evidence>
<sequence length="262" mass="31355">MFKTGQLSRVFEIDRTSLNYYVRTGLLNPEILDNQYHTYSFQDFVALSYIRHYRGLGFSMAQIKALTRQEDNQEKLADCQKQMQTIEDQIRLLRLKQRYLENFMNLLHFYEKYRDYPVLVRTETYYFIRREDLRDPVFKALYKQLPSNEFAAVCDEDFKVTLQPQSAQGLVMKETWVKEFQLTLPKQAICYPSEKRCLCAFRVSGKNFDSQMQTALRSLYARMEKQGVQLRREFVIYLLISKYNQTDEVFDVYVDIPLKTLD</sequence>
<dbReference type="SMART" id="SM00422">
    <property type="entry name" value="HTH_MERR"/>
    <property type="match status" value="1"/>
</dbReference>
<reference evidence="6 7" key="1">
    <citation type="journal article" date="2019" name="Nat. Med.">
        <title>A library of human gut bacterial isolates paired with longitudinal multiomics data enables mechanistic microbiome research.</title>
        <authorList>
            <person name="Poyet M."/>
            <person name="Groussin M."/>
            <person name="Gibbons S.M."/>
            <person name="Avila-Pacheco J."/>
            <person name="Jiang X."/>
            <person name="Kearney S.M."/>
            <person name="Perrotta A.R."/>
            <person name="Berdy B."/>
            <person name="Zhao S."/>
            <person name="Lieberman T.D."/>
            <person name="Swanson P.K."/>
            <person name="Smith M."/>
            <person name="Roesemann S."/>
            <person name="Alexander J.E."/>
            <person name="Rich S.A."/>
            <person name="Livny J."/>
            <person name="Vlamakis H."/>
            <person name="Clish C."/>
            <person name="Bullock K."/>
            <person name="Deik A."/>
            <person name="Scott J."/>
            <person name="Pierce K.A."/>
            <person name="Xavier R.J."/>
            <person name="Alm E.J."/>
        </authorList>
    </citation>
    <scope>NUCLEOTIDE SEQUENCE [LARGE SCALE GENOMIC DNA]</scope>
    <source>
        <strain evidence="4 6">BIOML-A4</strain>
        <strain evidence="5 7">BIOML-A5</strain>
    </source>
</reference>
<dbReference type="PANTHER" id="PTHR30204">
    <property type="entry name" value="REDOX-CYCLING DRUG-SENSING TRANSCRIPTIONAL ACTIVATOR SOXR"/>
    <property type="match status" value="1"/>
</dbReference>
<evidence type="ECO:0000259" key="3">
    <source>
        <dbReference type="PROSITE" id="PS50937"/>
    </source>
</evidence>
<proteinExistence type="predicted"/>
<dbReference type="GO" id="GO:0003677">
    <property type="term" value="F:DNA binding"/>
    <property type="evidence" value="ECO:0007669"/>
    <property type="project" value="UniProtKB-KW"/>
</dbReference>
<organism evidence="4 6">
    <name type="scientific">Holdemania massiliensis</name>
    <dbReference type="NCBI Taxonomy" id="1468449"/>
    <lineage>
        <taxon>Bacteria</taxon>
        <taxon>Bacillati</taxon>
        <taxon>Bacillota</taxon>
        <taxon>Erysipelotrichia</taxon>
        <taxon>Erysipelotrichales</taxon>
        <taxon>Erysipelotrichaceae</taxon>
        <taxon>Holdemania</taxon>
    </lineage>
</organism>
<name>A0A6N7S9A4_9FIRM</name>
<dbReference type="EMBL" id="WKPI01000024">
    <property type="protein sequence ID" value="MSC33925.1"/>
    <property type="molecule type" value="Genomic_DNA"/>
</dbReference>
<comment type="caution">
    <text evidence="4">The sequence shown here is derived from an EMBL/GenBank/DDBJ whole genome shotgun (WGS) entry which is preliminary data.</text>
</comment>
<dbReference type="InterPro" id="IPR000551">
    <property type="entry name" value="MerR-type_HTH_dom"/>
</dbReference>
<dbReference type="Gene3D" id="1.10.1660.10">
    <property type="match status" value="1"/>
</dbReference>
<dbReference type="PROSITE" id="PS50937">
    <property type="entry name" value="HTH_MERR_2"/>
    <property type="match status" value="1"/>
</dbReference>
<dbReference type="GO" id="GO:0003700">
    <property type="term" value="F:DNA-binding transcription factor activity"/>
    <property type="evidence" value="ECO:0007669"/>
    <property type="project" value="InterPro"/>
</dbReference>
<protein>
    <submittedName>
        <fullName evidence="4">MerR family transcriptional regulator</fullName>
    </submittedName>
</protein>
<dbReference type="InterPro" id="IPR047057">
    <property type="entry name" value="MerR_fam"/>
</dbReference>
<dbReference type="Proteomes" id="UP000480929">
    <property type="component" value="Unassembled WGS sequence"/>
</dbReference>
<dbReference type="OrthoDB" id="166060at2"/>
<evidence type="ECO:0000256" key="2">
    <source>
        <dbReference type="SAM" id="Coils"/>
    </source>
</evidence>
<dbReference type="Pfam" id="PF13411">
    <property type="entry name" value="MerR_1"/>
    <property type="match status" value="1"/>
</dbReference>
<keyword evidence="7" id="KW-1185">Reference proteome</keyword>
<keyword evidence="1" id="KW-0238">DNA-binding</keyword>
<dbReference type="EMBL" id="WKPJ01000022">
    <property type="protein sequence ID" value="MSA90195.1"/>
    <property type="molecule type" value="Genomic_DNA"/>
</dbReference>
<gene>
    <name evidence="5" type="ORF">GKD88_12425</name>
    <name evidence="4" type="ORF">GKE08_12755</name>
</gene>
<evidence type="ECO:0000313" key="4">
    <source>
        <dbReference type="EMBL" id="MSA90195.1"/>
    </source>
</evidence>
<accession>A0A6N7S9A4</accession>
<evidence type="ECO:0000313" key="5">
    <source>
        <dbReference type="EMBL" id="MSC33925.1"/>
    </source>
</evidence>
<dbReference type="Proteomes" id="UP000433575">
    <property type="component" value="Unassembled WGS sequence"/>
</dbReference>
<dbReference type="SUPFAM" id="SSF46955">
    <property type="entry name" value="Putative DNA-binding domain"/>
    <property type="match status" value="1"/>
</dbReference>
<evidence type="ECO:0000256" key="1">
    <source>
        <dbReference type="ARBA" id="ARBA00023125"/>
    </source>
</evidence>
<dbReference type="InterPro" id="IPR009061">
    <property type="entry name" value="DNA-bd_dom_put_sf"/>
</dbReference>